<evidence type="ECO:0000256" key="2">
    <source>
        <dbReference type="ARBA" id="ARBA00022630"/>
    </source>
</evidence>
<keyword evidence="7" id="KW-1185">Reference proteome</keyword>
<dbReference type="SUPFAM" id="SSF51905">
    <property type="entry name" value="FAD/NAD(P)-binding domain"/>
    <property type="match status" value="2"/>
</dbReference>
<dbReference type="InterPro" id="IPR020946">
    <property type="entry name" value="Flavin_mOase-like"/>
</dbReference>
<sequence>IKRVAVIGAGPAGAIATDALIKEQAFSTIRVFDRQTVPGGTWVLTPQNTGGIPSLSDLIHHTANKSIPIPSTFPCETPLTKETNSPEHRFSDTGSHAQLHSNLPPEIMCFTQEPIPAVLSEHTLAQYGPASPFRSREVMQDWVSSIFTRNKYDHLLELGTTVELAERQPEGWVLTLRKIAPGGGKNYWWEERFDAIVVATGHYYLPYIPDIPGLVEYEEKFPGTVKHSKHYRTVEDYRNKRVLVVGGSISAFDALHDNCPISKTPIISSLRKPSAIFGPAPFTHPDIDNRSEIASVDPSTGQVHFTDGSSVDKVDHILFATGYDFSFPFLPQLKSVNKRIPGLYQHFLKIDDPSLAFIGMVMGGFGIRIFEWQAVATARIFAGHTTLPSQEEMVKWETDRLAQCGDGAAFWALIPDFETHFEALRVLAGEPVRGTKGRVLPRYRAEWGERFWEFVGWRVGVWER</sequence>
<comment type="similarity">
    <text evidence="1">Belongs to the FMO family.</text>
</comment>
<evidence type="ECO:0000256" key="4">
    <source>
        <dbReference type="ARBA" id="ARBA00022857"/>
    </source>
</evidence>
<evidence type="ECO:0000256" key="3">
    <source>
        <dbReference type="ARBA" id="ARBA00022827"/>
    </source>
</evidence>
<keyword evidence="5" id="KW-0560">Oxidoreductase</keyword>
<keyword evidence="6" id="KW-0503">Monooxygenase</keyword>
<feature type="non-terminal residue" evidence="6">
    <location>
        <position position="1"/>
    </location>
</feature>
<dbReference type="Proteomes" id="UP000247810">
    <property type="component" value="Unassembled WGS sequence"/>
</dbReference>
<dbReference type="InterPro" id="IPR050346">
    <property type="entry name" value="FMO-like"/>
</dbReference>
<dbReference type="Pfam" id="PF00743">
    <property type="entry name" value="FMO-like"/>
    <property type="match status" value="2"/>
</dbReference>
<name>A0A319DBV0_9EURO</name>
<organism evidence="6 7">
    <name type="scientific">Aspergillus ellipticus CBS 707.79</name>
    <dbReference type="NCBI Taxonomy" id="1448320"/>
    <lineage>
        <taxon>Eukaryota</taxon>
        <taxon>Fungi</taxon>
        <taxon>Dikarya</taxon>
        <taxon>Ascomycota</taxon>
        <taxon>Pezizomycotina</taxon>
        <taxon>Eurotiomycetes</taxon>
        <taxon>Eurotiomycetidae</taxon>
        <taxon>Eurotiales</taxon>
        <taxon>Aspergillaceae</taxon>
        <taxon>Aspergillus</taxon>
        <taxon>Aspergillus subgen. Circumdati</taxon>
    </lineage>
</organism>
<evidence type="ECO:0000256" key="5">
    <source>
        <dbReference type="ARBA" id="ARBA00023002"/>
    </source>
</evidence>
<dbReference type="GO" id="GO:0050660">
    <property type="term" value="F:flavin adenine dinucleotide binding"/>
    <property type="evidence" value="ECO:0007669"/>
    <property type="project" value="InterPro"/>
</dbReference>
<dbReference type="VEuPathDB" id="FungiDB:BO71DRAFT_286269"/>
<dbReference type="AlphaFoldDB" id="A0A319DBV0"/>
<protein>
    <submittedName>
        <fullName evidence="6">Putative dimethylaniline monooxygenase</fullName>
    </submittedName>
</protein>
<dbReference type="GO" id="GO:0050661">
    <property type="term" value="F:NADP binding"/>
    <property type="evidence" value="ECO:0007669"/>
    <property type="project" value="InterPro"/>
</dbReference>
<feature type="non-terminal residue" evidence="6">
    <location>
        <position position="464"/>
    </location>
</feature>
<proteinExistence type="inferred from homology"/>
<dbReference type="PRINTS" id="PR00419">
    <property type="entry name" value="ADXRDTASE"/>
</dbReference>
<reference evidence="6 7" key="1">
    <citation type="submission" date="2018-02" db="EMBL/GenBank/DDBJ databases">
        <title>The genomes of Aspergillus section Nigri reveals drivers in fungal speciation.</title>
        <authorList>
            <consortium name="DOE Joint Genome Institute"/>
            <person name="Vesth T.C."/>
            <person name="Nybo J."/>
            <person name="Theobald S."/>
            <person name="Brandl J."/>
            <person name="Frisvad J.C."/>
            <person name="Nielsen K.F."/>
            <person name="Lyhne E.K."/>
            <person name="Kogle M.E."/>
            <person name="Kuo A."/>
            <person name="Riley R."/>
            <person name="Clum A."/>
            <person name="Nolan M."/>
            <person name="Lipzen A."/>
            <person name="Salamov A."/>
            <person name="Henrissat B."/>
            <person name="Wiebenga A."/>
            <person name="De vries R.P."/>
            <person name="Grigoriev I.V."/>
            <person name="Mortensen U.H."/>
            <person name="Andersen M.R."/>
            <person name="Baker S.E."/>
        </authorList>
    </citation>
    <scope>NUCLEOTIDE SEQUENCE [LARGE SCALE GENOMIC DNA]</scope>
    <source>
        <strain evidence="6 7">CBS 707.79</strain>
    </source>
</reference>
<dbReference type="InterPro" id="IPR036188">
    <property type="entry name" value="FAD/NAD-bd_sf"/>
</dbReference>
<evidence type="ECO:0000313" key="7">
    <source>
        <dbReference type="Proteomes" id="UP000247810"/>
    </source>
</evidence>
<dbReference type="STRING" id="1448320.A0A319DBV0"/>
<keyword evidence="2" id="KW-0285">Flavoprotein</keyword>
<evidence type="ECO:0000256" key="1">
    <source>
        <dbReference type="ARBA" id="ARBA00009183"/>
    </source>
</evidence>
<dbReference type="GO" id="GO:0004499">
    <property type="term" value="F:N,N-dimethylaniline monooxygenase activity"/>
    <property type="evidence" value="ECO:0007669"/>
    <property type="project" value="InterPro"/>
</dbReference>
<evidence type="ECO:0000313" key="6">
    <source>
        <dbReference type="EMBL" id="PYH94701.1"/>
    </source>
</evidence>
<keyword evidence="4" id="KW-0521">NADP</keyword>
<dbReference type="InterPro" id="IPR000960">
    <property type="entry name" value="Flavin_mOase"/>
</dbReference>
<dbReference type="EMBL" id="KZ825867">
    <property type="protein sequence ID" value="PYH94701.1"/>
    <property type="molecule type" value="Genomic_DNA"/>
</dbReference>
<accession>A0A319DBV0</accession>
<dbReference type="OrthoDB" id="66881at2759"/>
<keyword evidence="3" id="KW-0274">FAD</keyword>
<gene>
    <name evidence="6" type="ORF">BO71DRAFT_286269</name>
</gene>
<dbReference type="PIRSF" id="PIRSF000332">
    <property type="entry name" value="FMO"/>
    <property type="match status" value="1"/>
</dbReference>
<dbReference type="PANTHER" id="PTHR23023">
    <property type="entry name" value="DIMETHYLANILINE MONOOXYGENASE"/>
    <property type="match status" value="1"/>
</dbReference>
<dbReference type="Gene3D" id="3.50.50.60">
    <property type="entry name" value="FAD/NAD(P)-binding domain"/>
    <property type="match status" value="2"/>
</dbReference>